<evidence type="ECO:0000313" key="12">
    <source>
        <dbReference type="Proteomes" id="UP000034236"/>
    </source>
</evidence>
<dbReference type="Proteomes" id="UP000034236">
    <property type="component" value="Unassembled WGS sequence"/>
</dbReference>
<evidence type="ECO:0000256" key="8">
    <source>
        <dbReference type="ARBA" id="ARBA00023196"/>
    </source>
</evidence>
<dbReference type="HAMAP" id="MF_00815">
    <property type="entry name" value="ATP_synth_gamma_bact"/>
    <property type="match status" value="1"/>
</dbReference>
<dbReference type="Gene3D" id="1.10.287.80">
    <property type="entry name" value="ATP synthase, gamma subunit, helix hairpin domain"/>
    <property type="match status" value="2"/>
</dbReference>
<dbReference type="GO" id="GO:0046933">
    <property type="term" value="F:proton-transporting ATP synthase activity, rotational mechanism"/>
    <property type="evidence" value="ECO:0007669"/>
    <property type="project" value="UniProtKB-UniRule"/>
</dbReference>
<keyword evidence="6 10" id="KW-0406">Ion transport</keyword>
<keyword evidence="4 10" id="KW-0813">Transport</keyword>
<evidence type="ECO:0000256" key="1">
    <source>
        <dbReference type="ARBA" id="ARBA00003456"/>
    </source>
</evidence>
<dbReference type="InterPro" id="IPR035968">
    <property type="entry name" value="ATP_synth_F1_ATPase_gsu"/>
</dbReference>
<comment type="function">
    <text evidence="1 10">Produces ATP from ADP in the presence of a proton gradient across the membrane. The gamma chain is believed to be important in regulating ATPase activity and the flow of protons through the CF(0) complex.</text>
</comment>
<evidence type="ECO:0000313" key="11">
    <source>
        <dbReference type="EMBL" id="KKS04372.1"/>
    </source>
</evidence>
<evidence type="ECO:0000256" key="2">
    <source>
        <dbReference type="ARBA" id="ARBA00004170"/>
    </source>
</evidence>
<dbReference type="GO" id="GO:0042777">
    <property type="term" value="P:proton motive force-driven plasma membrane ATP synthesis"/>
    <property type="evidence" value="ECO:0007669"/>
    <property type="project" value="UniProtKB-UniRule"/>
</dbReference>
<sequence>MSNSKAIKNRIKSVKNTKKITKAMELVSASKMKRAVASTLASRLYAEYSWEILTSIAKNTEDIKHPLFNEREKKDNKKNILFILITSNRGLCGAYNAQIIKKAILLLKLDEENINIDFMAIGKKGDTAMRRVGKNIIASFTDLPDNISISNILPISKLAIDEYSAFHYDKVLVAYTDFISALTQKPNIKQILPISKSSLKEFLDDIAGGRKETEDKTNIEQKTDYLFEGNQDELIGSLAEKITRMQIYQMLLESNASEQSSRMVAMKNASEASGEMIDDLTLVFNKARQANITREISEISAGMASVS</sequence>
<comment type="caution">
    <text evidence="11">The sequence shown here is derived from an EMBL/GenBank/DDBJ whole genome shotgun (WGS) entry which is preliminary data.</text>
</comment>
<comment type="subunit">
    <text evidence="10">F-type ATPases have 2 components, CF(1) - the catalytic core - and CF(0) - the membrane proton channel. CF(1) has five subunits: alpha(3), beta(3), gamma(1), delta(1), epsilon(1). CF(0) has three main subunits: a, b and c.</text>
</comment>
<keyword evidence="8 10" id="KW-0139">CF(1)</keyword>
<dbReference type="PRINTS" id="PR00126">
    <property type="entry name" value="ATPASEGAMMA"/>
</dbReference>
<keyword evidence="7 10" id="KW-0472">Membrane</keyword>
<comment type="similarity">
    <text evidence="3 10">Belongs to the ATPase gamma chain family.</text>
</comment>
<evidence type="ECO:0000256" key="5">
    <source>
        <dbReference type="ARBA" id="ARBA00022781"/>
    </source>
</evidence>
<proteinExistence type="inferred from homology"/>
<protein>
    <recommendedName>
        <fullName evidence="10">ATP synthase gamma chain</fullName>
    </recommendedName>
    <alternativeName>
        <fullName evidence="10">ATP synthase F1 sector gamma subunit</fullName>
    </alternativeName>
    <alternativeName>
        <fullName evidence="10">F-ATPase gamma subunit</fullName>
    </alternativeName>
</protein>
<dbReference type="PANTHER" id="PTHR11693:SF22">
    <property type="entry name" value="ATP SYNTHASE SUBUNIT GAMMA, MITOCHONDRIAL"/>
    <property type="match status" value="1"/>
</dbReference>
<keyword evidence="5 10" id="KW-0375">Hydrogen ion transport</keyword>
<keyword evidence="9 10" id="KW-0066">ATP synthesis</keyword>
<evidence type="ECO:0000256" key="7">
    <source>
        <dbReference type="ARBA" id="ARBA00023136"/>
    </source>
</evidence>
<organism evidence="11 12">
    <name type="scientific">Candidatus Nomurabacteria bacterium GW2011_GWA2_41_25</name>
    <dbReference type="NCBI Taxonomy" id="1618736"/>
    <lineage>
        <taxon>Bacteria</taxon>
        <taxon>Candidatus Nomuraibacteriota</taxon>
    </lineage>
</organism>
<name>A0A0G0VXF3_9BACT</name>
<dbReference type="GO" id="GO:0005524">
    <property type="term" value="F:ATP binding"/>
    <property type="evidence" value="ECO:0007669"/>
    <property type="project" value="UniProtKB-UniRule"/>
</dbReference>
<dbReference type="Gene3D" id="3.40.1380.10">
    <property type="match status" value="1"/>
</dbReference>
<dbReference type="AlphaFoldDB" id="A0A0G0VXF3"/>
<evidence type="ECO:0000256" key="6">
    <source>
        <dbReference type="ARBA" id="ARBA00023065"/>
    </source>
</evidence>
<evidence type="ECO:0000256" key="9">
    <source>
        <dbReference type="ARBA" id="ARBA00023310"/>
    </source>
</evidence>
<keyword evidence="10" id="KW-1003">Cell membrane</keyword>
<dbReference type="CDD" id="cd12151">
    <property type="entry name" value="F1-ATPase_gamma"/>
    <property type="match status" value="1"/>
</dbReference>
<dbReference type="SUPFAM" id="SSF52943">
    <property type="entry name" value="ATP synthase (F1-ATPase), gamma subunit"/>
    <property type="match status" value="1"/>
</dbReference>
<dbReference type="GO" id="GO:0045259">
    <property type="term" value="C:proton-transporting ATP synthase complex"/>
    <property type="evidence" value="ECO:0007669"/>
    <property type="project" value="UniProtKB-KW"/>
</dbReference>
<gene>
    <name evidence="10" type="primary">atpG</name>
    <name evidence="11" type="ORF">UU58_C0007G0017</name>
</gene>
<dbReference type="NCBIfam" id="TIGR01146">
    <property type="entry name" value="ATPsyn_F1gamma"/>
    <property type="match status" value="1"/>
</dbReference>
<reference evidence="11 12" key="1">
    <citation type="journal article" date="2015" name="Nature">
        <title>rRNA introns, odd ribosomes, and small enigmatic genomes across a large radiation of phyla.</title>
        <authorList>
            <person name="Brown C.T."/>
            <person name="Hug L.A."/>
            <person name="Thomas B.C."/>
            <person name="Sharon I."/>
            <person name="Castelle C.J."/>
            <person name="Singh A."/>
            <person name="Wilkins M.J."/>
            <person name="Williams K.H."/>
            <person name="Banfield J.F."/>
        </authorList>
    </citation>
    <scope>NUCLEOTIDE SEQUENCE [LARGE SCALE GENOMIC DNA]</scope>
</reference>
<dbReference type="GO" id="GO:0005886">
    <property type="term" value="C:plasma membrane"/>
    <property type="evidence" value="ECO:0007669"/>
    <property type="project" value="UniProtKB-SubCell"/>
</dbReference>
<dbReference type="Pfam" id="PF00231">
    <property type="entry name" value="ATP-synt"/>
    <property type="match status" value="1"/>
</dbReference>
<dbReference type="EMBL" id="LCBE01000007">
    <property type="protein sequence ID" value="KKS04372.1"/>
    <property type="molecule type" value="Genomic_DNA"/>
</dbReference>
<evidence type="ECO:0000256" key="4">
    <source>
        <dbReference type="ARBA" id="ARBA00022448"/>
    </source>
</evidence>
<evidence type="ECO:0000256" key="10">
    <source>
        <dbReference type="HAMAP-Rule" id="MF_00815"/>
    </source>
</evidence>
<dbReference type="PATRIC" id="fig|1618736.3.peg.331"/>
<accession>A0A0G0VXF3</accession>
<dbReference type="PANTHER" id="PTHR11693">
    <property type="entry name" value="ATP SYNTHASE GAMMA CHAIN"/>
    <property type="match status" value="1"/>
</dbReference>
<comment type="subcellular location">
    <subcellularLocation>
        <location evidence="10">Cell membrane</location>
        <topology evidence="10">Peripheral membrane protein</topology>
    </subcellularLocation>
    <subcellularLocation>
        <location evidence="2">Membrane</location>
        <topology evidence="2">Peripheral membrane protein</topology>
    </subcellularLocation>
</comment>
<dbReference type="InterPro" id="IPR000131">
    <property type="entry name" value="ATP_synth_F1_gsu"/>
</dbReference>
<evidence type="ECO:0000256" key="3">
    <source>
        <dbReference type="ARBA" id="ARBA00007681"/>
    </source>
</evidence>